<organism evidence="3 4">
    <name type="scientific">Jutongia huaianensis</name>
    <dbReference type="NCBI Taxonomy" id="2763668"/>
    <lineage>
        <taxon>Bacteria</taxon>
        <taxon>Bacillati</taxon>
        <taxon>Bacillota</taxon>
        <taxon>Clostridia</taxon>
        <taxon>Lachnospirales</taxon>
        <taxon>Lachnospiraceae</taxon>
        <taxon>Jutongia</taxon>
    </lineage>
</organism>
<dbReference type="InterPro" id="IPR008979">
    <property type="entry name" value="Galactose-bd-like_sf"/>
</dbReference>
<feature type="region of interest" description="Disordered" evidence="1">
    <location>
        <begin position="337"/>
        <end position="374"/>
    </location>
</feature>
<feature type="region of interest" description="Disordered" evidence="1">
    <location>
        <begin position="310"/>
        <end position="329"/>
    </location>
</feature>
<keyword evidence="2" id="KW-0732">Signal</keyword>
<accession>A0ABR7N3Y2</accession>
<gene>
    <name evidence="3" type="ORF">H8704_11940</name>
</gene>
<feature type="signal peptide" evidence="2">
    <location>
        <begin position="1"/>
        <end position="30"/>
    </location>
</feature>
<dbReference type="Gene3D" id="2.60.120.260">
    <property type="entry name" value="Galactose-binding domain-like"/>
    <property type="match status" value="1"/>
</dbReference>
<comment type="caution">
    <text evidence="3">The sequence shown here is derived from an EMBL/GenBank/DDBJ whole genome shotgun (WGS) entry which is preliminary data.</text>
</comment>
<keyword evidence="4" id="KW-1185">Reference proteome</keyword>
<name>A0ABR7N3Y2_9FIRM</name>
<feature type="compositionally biased region" description="Basic and acidic residues" evidence="1">
    <location>
        <begin position="348"/>
        <end position="374"/>
    </location>
</feature>
<dbReference type="Proteomes" id="UP000606193">
    <property type="component" value="Unassembled WGS sequence"/>
</dbReference>
<proteinExistence type="predicted"/>
<sequence length="374" mass="41359">MKVRGKWKKTLALLVSLAMLLGMMPDLTLTAVKAAAEENAAESTQTVTFEGIDGTSGCGYGEGYESLFDGKYTESDGTKWCCDFSDSAYVIIEASVPVWIGGYTFVTGNDNARESGRNPKTWKLYGCEAYRFEDEDNSWTEIASVTGDTTMQDKNYTSYPFSVDGNETKYQYYKFEFTANQGADVMQLSEILFDYNVCDHEWVNGETQAATCTKDGFQKKSCKNCKREITTIIPAAHRWGAIGQTKEATCTEGELQEEKCLACEETRWVSKSGGAPALGHDWEETGTEAHTCTENGKIIRTCTRCHAVDEKDDPDDPATGHDFGTDGKCTQCDAAKSDYLTPTTPKGEGTKESPYEIKTAEGRKQAEREKWSTV</sequence>
<reference evidence="3 4" key="1">
    <citation type="submission" date="2020-08" db="EMBL/GenBank/DDBJ databases">
        <title>Genome public.</title>
        <authorList>
            <person name="Liu C."/>
            <person name="Sun Q."/>
        </authorList>
    </citation>
    <scope>NUCLEOTIDE SEQUENCE [LARGE SCALE GENOMIC DNA]</scope>
    <source>
        <strain evidence="3 4">NSJ-37</strain>
    </source>
</reference>
<feature type="chain" id="PRO_5047130425" evidence="2">
    <location>
        <begin position="31"/>
        <end position="374"/>
    </location>
</feature>
<dbReference type="EMBL" id="JACRSX010000020">
    <property type="protein sequence ID" value="MBC8563327.1"/>
    <property type="molecule type" value="Genomic_DNA"/>
</dbReference>
<protein>
    <submittedName>
        <fullName evidence="3">Uncharacterized protein</fullName>
    </submittedName>
</protein>
<evidence type="ECO:0000256" key="1">
    <source>
        <dbReference type="SAM" id="MobiDB-lite"/>
    </source>
</evidence>
<evidence type="ECO:0000313" key="4">
    <source>
        <dbReference type="Proteomes" id="UP000606193"/>
    </source>
</evidence>
<evidence type="ECO:0000313" key="3">
    <source>
        <dbReference type="EMBL" id="MBC8563327.1"/>
    </source>
</evidence>
<dbReference type="RefSeq" id="WP_249298410.1">
    <property type="nucleotide sequence ID" value="NZ_JACRSX010000020.1"/>
</dbReference>
<evidence type="ECO:0000256" key="2">
    <source>
        <dbReference type="SAM" id="SignalP"/>
    </source>
</evidence>
<dbReference type="SUPFAM" id="SSF49785">
    <property type="entry name" value="Galactose-binding domain-like"/>
    <property type="match status" value="1"/>
</dbReference>